<dbReference type="FunFam" id="3.40.50.1820:FF:000193">
    <property type="entry name" value="Ab-hydrolase associated lipase"/>
    <property type="match status" value="1"/>
</dbReference>
<feature type="region of interest" description="Disordered" evidence="1">
    <location>
        <begin position="196"/>
        <end position="216"/>
    </location>
</feature>
<dbReference type="EMBL" id="JASWJB010000279">
    <property type="protein sequence ID" value="KAK2592234.1"/>
    <property type="molecule type" value="Genomic_DNA"/>
</dbReference>
<dbReference type="AlphaFoldDB" id="A0AAJ0CIH1"/>
<evidence type="ECO:0000313" key="4">
    <source>
        <dbReference type="EMBL" id="KAK2592234.1"/>
    </source>
</evidence>
<dbReference type="SUPFAM" id="SSF53474">
    <property type="entry name" value="alpha/beta-Hydrolases"/>
    <property type="match status" value="1"/>
</dbReference>
<protein>
    <recommendedName>
        <fullName evidence="3">Partial AB-hydrolase lipase domain-containing protein</fullName>
    </recommendedName>
</protein>
<feature type="region of interest" description="Disordered" evidence="1">
    <location>
        <begin position="59"/>
        <end position="91"/>
    </location>
</feature>
<evidence type="ECO:0000313" key="5">
    <source>
        <dbReference type="Proteomes" id="UP001251528"/>
    </source>
</evidence>
<dbReference type="InterPro" id="IPR029058">
    <property type="entry name" value="AB_hydrolase_fold"/>
</dbReference>
<dbReference type="InterPro" id="IPR006693">
    <property type="entry name" value="AB_hydrolase_lipase"/>
</dbReference>
<evidence type="ECO:0000259" key="3">
    <source>
        <dbReference type="Pfam" id="PF04083"/>
    </source>
</evidence>
<dbReference type="Pfam" id="PF04083">
    <property type="entry name" value="Abhydro_lipase"/>
    <property type="match status" value="1"/>
</dbReference>
<evidence type="ECO:0000256" key="2">
    <source>
        <dbReference type="SAM" id="Phobius"/>
    </source>
</evidence>
<keyword evidence="5" id="KW-1185">Reference proteome</keyword>
<reference evidence="4" key="1">
    <citation type="submission" date="2023-06" db="EMBL/GenBank/DDBJ databases">
        <title>Conoideocrella luteorostrata (Hypocreales: Clavicipitaceae), a potential biocontrol fungus for elongate hemlock scale in United States Christmas tree production areas.</title>
        <authorList>
            <person name="Barrett H."/>
            <person name="Lovett B."/>
            <person name="Macias A.M."/>
            <person name="Stajich J.E."/>
            <person name="Kasson M.T."/>
        </authorList>
    </citation>
    <scope>NUCLEOTIDE SEQUENCE</scope>
    <source>
        <strain evidence="4">ARSEF 14590</strain>
    </source>
</reference>
<dbReference type="Proteomes" id="UP001251528">
    <property type="component" value="Unassembled WGS sequence"/>
</dbReference>
<gene>
    <name evidence="4" type="ORF">QQS21_010086</name>
</gene>
<keyword evidence="2" id="KW-1133">Transmembrane helix</keyword>
<sequence length="689" mass="78216">MLKPQSGTTTTQCESTAFEGYASLLLNSESTIVVPGDNSRPRGDAGDGLATQSLAGCQTENDHTDTQLSSTQVNEEPEHITSEKTEIDQTGRHQDVEAFVESGSNPLFPPLPSYGPSSFVSRVKALFFRVTASVLSLIFLMIIVVASLISSIPIFAKKAVYKLTRRDINTLRPCYEEECRRADIRRQKTRSWERRQSAAAIGGDQEAVSEEFPPTEGGKDRLICDVAYYAKRVGLDVDVFQVRTEDGFLIDLWHVYDPKEYVLQETPGSHTDGANAKSPRKTLKSLDKKPKFPVLLIHGLLQSSGAYCCNDDESLAFWLCKSGFDVWLGNNRCGFKARHETMSYSDPRMWSWTLQQMGLYDLPALTSQVLAETCFDKLGLICHSQGTAQTLIALAKDQRPEFGEKLTVFCALAPAAYAGPLIRRVYFQFIHRLSPFMYQMAFGIHAFIPFMMQMHSVLDPRIYGWLGYKVFSFLFDWSDSRWDRGLRNRLFQFAPVYVSAETMRWWLGSEGFAKHKCILSTKEVTQYEEEIDRVKIENTRELTVETRANGSTVDNVVGDSPMNEKLPAITPWYNEQAPPFAMWVCGNDRLVDGNRLLRRFEKGREPHVQVVHSRVLDGYEHLDVIWAVDAPERVFTELREVLWKTCHDRDKFRVPEGCDEVPAWTPECNIRQGPMGGKPLETREVWNKA</sequence>
<dbReference type="Gene3D" id="3.40.50.1820">
    <property type="entry name" value="alpha/beta hydrolase"/>
    <property type="match status" value="1"/>
</dbReference>
<dbReference type="GO" id="GO:0006629">
    <property type="term" value="P:lipid metabolic process"/>
    <property type="evidence" value="ECO:0007669"/>
    <property type="project" value="InterPro"/>
</dbReference>
<feature type="domain" description="Partial AB-hydrolase lipase" evidence="3">
    <location>
        <begin position="226"/>
        <end position="310"/>
    </location>
</feature>
<keyword evidence="2" id="KW-0812">Transmembrane</keyword>
<accession>A0AAJ0CIH1</accession>
<keyword evidence="2" id="KW-0472">Membrane</keyword>
<comment type="caution">
    <text evidence="4">The sequence shown here is derived from an EMBL/GenBank/DDBJ whole genome shotgun (WGS) entry which is preliminary data.</text>
</comment>
<dbReference type="PANTHER" id="PTHR11005">
    <property type="entry name" value="LYSOSOMAL ACID LIPASE-RELATED"/>
    <property type="match status" value="1"/>
</dbReference>
<feature type="transmembrane region" description="Helical" evidence="2">
    <location>
        <begin position="126"/>
        <end position="156"/>
    </location>
</feature>
<name>A0AAJ0CIH1_9HYPO</name>
<proteinExistence type="predicted"/>
<feature type="compositionally biased region" description="Basic and acidic residues" evidence="1">
    <location>
        <begin position="76"/>
        <end position="91"/>
    </location>
</feature>
<organism evidence="4 5">
    <name type="scientific">Conoideocrella luteorostrata</name>
    <dbReference type="NCBI Taxonomy" id="1105319"/>
    <lineage>
        <taxon>Eukaryota</taxon>
        <taxon>Fungi</taxon>
        <taxon>Dikarya</taxon>
        <taxon>Ascomycota</taxon>
        <taxon>Pezizomycotina</taxon>
        <taxon>Sordariomycetes</taxon>
        <taxon>Hypocreomycetidae</taxon>
        <taxon>Hypocreales</taxon>
        <taxon>Clavicipitaceae</taxon>
        <taxon>Conoideocrella</taxon>
    </lineage>
</organism>
<evidence type="ECO:0000256" key="1">
    <source>
        <dbReference type="SAM" id="MobiDB-lite"/>
    </source>
</evidence>